<feature type="transmembrane region" description="Helical" evidence="1">
    <location>
        <begin position="367"/>
        <end position="385"/>
    </location>
</feature>
<protein>
    <submittedName>
        <fullName evidence="3">Transmembrane protein</fullName>
    </submittedName>
</protein>
<keyword evidence="1" id="KW-0812">Transmembrane</keyword>
<dbReference type="WBParaSite" id="MCU_000091-RA">
    <property type="protein sequence ID" value="MCU_000091-RA"/>
    <property type="gene ID" value="MCU_000091"/>
</dbReference>
<proteinExistence type="predicted"/>
<feature type="transmembrane region" description="Helical" evidence="1">
    <location>
        <begin position="644"/>
        <end position="666"/>
    </location>
</feature>
<feature type="transmembrane region" description="Helical" evidence="1">
    <location>
        <begin position="588"/>
        <end position="607"/>
    </location>
</feature>
<sequence>MNIGAVLLLLFCISTTRSFQSKGSLPLGIWNEIVINPGLNVFNFGISSDSSGFLSYSIHSPFTKIWASLVSGCPTYSSQYGYNLGLVDRQRIVNTTQELFVCSYHAHPIRAATRAFFYGSEFAIPGGCGKGSSDSFASSTISSHWEGDNIYPSSSDGVILNSSAHLNQWTSTIRFYSVSEFRSTVDKCNSELSTNSSFLDRIIYHIYQVPLVTSGGSSDSFVNPSTSEVLKILSHVSSPVDALFRGTLVTSVYARHLQLFEDNSHEIRFTRHLGTASVVNVIAEYKVMPVSSVASSTFVAYAPTVLYTCPPTDRTPSQDINFSSNQLGCELLPEFSLATRLCVGVILVAALFFTLSGSFCVWLRCSAALMMVFSLTCLVCFYRYAPLPTNIFYLTVAGILVPVALSILITFFVWILCTRHSNARSPIPVSLGVFYPVSETPSTYYYNYGAISGDDVTDPFYGRGSRGWKPRRHLRSSENLLSSPLLHPDPSDSTAPVSNVSANGNVAVNVSTGFGGCGRRPNQYKLRRLLRLVPAIPAVFLISCLIMGPLVSRFDTFRTPTAYLCFFSFIYGVAFALMFVFKNMAFGLSVAITGLYISLSCIAMLFYPNSLLPYVLLDQFLIFTWPNERLKANDISVYGINDSIFLAAWLCGSVIVGFITMCTLRLTDSWDHNASRGQNPVPPPTVPTSNISWLRRQRLRFAFYRNRGEPTSSVVTASSTEVPVFANSTFPTPMEEQQNFASTAWPPQPFTEQPLVSIAPGERRAFQDRQVPLYSAAPLVPLSRTQIAAAGSTNEFLSSLDTDGVASSERVQEH</sequence>
<organism evidence="3">
    <name type="scientific">Mesocestoides corti</name>
    <name type="common">Flatworm</name>
    <dbReference type="NCBI Taxonomy" id="53468"/>
    <lineage>
        <taxon>Eukaryota</taxon>
        <taxon>Metazoa</taxon>
        <taxon>Spiralia</taxon>
        <taxon>Lophotrochozoa</taxon>
        <taxon>Platyhelminthes</taxon>
        <taxon>Cestoda</taxon>
        <taxon>Eucestoda</taxon>
        <taxon>Cyclophyllidea</taxon>
        <taxon>Mesocestoididae</taxon>
        <taxon>Mesocestoides</taxon>
    </lineage>
</organism>
<accession>A0A5K3EFA4</accession>
<feature type="transmembrane region" description="Helical" evidence="1">
    <location>
        <begin position="337"/>
        <end position="355"/>
    </location>
</feature>
<dbReference type="AlphaFoldDB" id="A0A5K3EFA4"/>
<feature type="signal peptide" evidence="2">
    <location>
        <begin position="1"/>
        <end position="18"/>
    </location>
</feature>
<keyword evidence="1" id="KW-0472">Membrane</keyword>
<feature type="transmembrane region" description="Helical" evidence="1">
    <location>
        <begin position="561"/>
        <end position="581"/>
    </location>
</feature>
<evidence type="ECO:0000256" key="2">
    <source>
        <dbReference type="SAM" id="SignalP"/>
    </source>
</evidence>
<name>A0A5K3EFA4_MESCO</name>
<feature type="chain" id="PRO_5024379939" evidence="2">
    <location>
        <begin position="19"/>
        <end position="814"/>
    </location>
</feature>
<feature type="transmembrane region" description="Helical" evidence="1">
    <location>
        <begin position="529"/>
        <end position="549"/>
    </location>
</feature>
<feature type="transmembrane region" description="Helical" evidence="1">
    <location>
        <begin position="391"/>
        <end position="417"/>
    </location>
</feature>
<evidence type="ECO:0000313" key="3">
    <source>
        <dbReference type="WBParaSite" id="MCU_000091-RA"/>
    </source>
</evidence>
<keyword evidence="2" id="KW-0732">Signal</keyword>
<keyword evidence="1" id="KW-1133">Transmembrane helix</keyword>
<reference evidence="3" key="1">
    <citation type="submission" date="2019-11" db="UniProtKB">
        <authorList>
            <consortium name="WormBaseParasite"/>
        </authorList>
    </citation>
    <scope>IDENTIFICATION</scope>
</reference>
<evidence type="ECO:0000256" key="1">
    <source>
        <dbReference type="SAM" id="Phobius"/>
    </source>
</evidence>